<feature type="compositionally biased region" description="Polar residues" evidence="1">
    <location>
        <begin position="204"/>
        <end position="219"/>
    </location>
</feature>
<sequence length="491" mass="52559">MYAKGKQGLHNLDETLADIRRNARQEARFNQEELRRFMIREDVHLQNAQRQQQQQVRASAATATKSVTSSACCTSDTPKATLPPWCEGQFAEPITNGAAGVIVCSGVERDVAEDVMDRVSQAAKSLYPQLLSELDKCTASSQSRQRCGGQEEGEEADSEIEELHESCADTVVQWNSSGMPLLLRCVRPATPGNVSAPPPVTVRGSVTSTRGNASNDTGITPTTVFDEDVCVKLYEYDGLAGPRGPVLLSARDEGESCQSGSKAVIKGRLQERPKAQKPLISRNANKLRLHTVGTAVAKSSAISIANKIRREVLQRGSSCDEGKAGDVSNQRAVDPRVFFCGPQEEEVVYARVVEPLTAYFCDRCGTCVSRHMSTGLPDVCTTCGAALGDLPIFSRRTLSDVEREVSFVETNDSGCGLGSGCAERGTKGSVGTEMELAHSAACVATANRVGSPAGCCTMATQASAPSGLKPLPPTARGLYFLHLWDQVTSHS</sequence>
<feature type="compositionally biased region" description="Acidic residues" evidence="1">
    <location>
        <begin position="151"/>
        <end position="160"/>
    </location>
</feature>
<dbReference type="VEuPathDB" id="TriTrypDB:TcIL3000_0_08870"/>
<dbReference type="Proteomes" id="UP000000702">
    <property type="component" value="Unassembled WGS sequence"/>
</dbReference>
<feature type="region of interest" description="Disordered" evidence="1">
    <location>
        <begin position="142"/>
        <end position="162"/>
    </location>
</feature>
<evidence type="ECO:0000313" key="3">
    <source>
        <dbReference type="Proteomes" id="UP000000702"/>
    </source>
</evidence>
<dbReference type="EMBL" id="CAEQ01002094">
    <property type="protein sequence ID" value="CCD15893.1"/>
    <property type="molecule type" value="Genomic_DNA"/>
</dbReference>
<gene>
    <name evidence="2" type="ORF">TCIL3000_0_08870</name>
</gene>
<keyword evidence="3" id="KW-1185">Reference proteome</keyword>
<name>F9WF25_TRYCI</name>
<comment type="caution">
    <text evidence="2">The sequence shown here is derived from an EMBL/GenBank/DDBJ whole genome shotgun (WGS) entry which is preliminary data.</text>
</comment>
<evidence type="ECO:0000313" key="2">
    <source>
        <dbReference type="EMBL" id="CCD15893.1"/>
    </source>
</evidence>
<reference evidence="3" key="1">
    <citation type="submission" date="2011-07" db="EMBL/GenBank/DDBJ databases">
        <title>Divergent evolution of antigenic variation in African trypanosomes.</title>
        <authorList>
            <person name="Jackson A.P."/>
            <person name="Berry A."/>
            <person name="Allison H.C."/>
            <person name="Burton P."/>
            <person name="Anderson J."/>
            <person name="Aslett M."/>
            <person name="Brown R."/>
            <person name="Corton N."/>
            <person name="Harris D."/>
            <person name="Hauser H."/>
            <person name="Gamble J."/>
            <person name="Gilderthorp R."/>
            <person name="McQuillan J."/>
            <person name="Quail M.A."/>
            <person name="Sanders M."/>
            <person name="Van Tonder A."/>
            <person name="Ginger M.L."/>
            <person name="Donelson J.E."/>
            <person name="Field M.C."/>
            <person name="Barry J.D."/>
            <person name="Berriman M."/>
            <person name="Hertz-Fowler C."/>
        </authorList>
    </citation>
    <scope>NUCLEOTIDE SEQUENCE [LARGE SCALE GENOMIC DNA]</scope>
    <source>
        <strain evidence="3">IL3000</strain>
    </source>
</reference>
<reference evidence="2 3" key="2">
    <citation type="journal article" date="2012" name="Proc. Natl. Acad. Sci. U.S.A.">
        <title>Antigenic diversity is generated by distinct evolutionary mechanisms in African trypanosome species.</title>
        <authorList>
            <person name="Jackson A.P."/>
            <person name="Berry A."/>
            <person name="Aslett M."/>
            <person name="Allison H.C."/>
            <person name="Burton P."/>
            <person name="Vavrova-Anderson J."/>
            <person name="Brown R."/>
            <person name="Browne H."/>
            <person name="Corton N."/>
            <person name="Hauser H."/>
            <person name="Gamble J."/>
            <person name="Gilderthorp R."/>
            <person name="Marcello L."/>
            <person name="McQuillan J."/>
            <person name="Otto T.D."/>
            <person name="Quail M.A."/>
            <person name="Sanders M.J."/>
            <person name="van Tonder A."/>
            <person name="Ginger M.L."/>
            <person name="Field M.C."/>
            <person name="Barry J.D."/>
            <person name="Hertz-Fowler C."/>
            <person name="Berriman M."/>
        </authorList>
    </citation>
    <scope>NUCLEOTIDE SEQUENCE [LARGE SCALE GENOMIC DNA]</scope>
    <source>
        <strain evidence="2 3">IL3000</strain>
    </source>
</reference>
<organism evidence="2 3">
    <name type="scientific">Trypanosoma congolense (strain IL3000)</name>
    <dbReference type="NCBI Taxonomy" id="1068625"/>
    <lineage>
        <taxon>Eukaryota</taxon>
        <taxon>Discoba</taxon>
        <taxon>Euglenozoa</taxon>
        <taxon>Kinetoplastea</taxon>
        <taxon>Metakinetoplastina</taxon>
        <taxon>Trypanosomatida</taxon>
        <taxon>Trypanosomatidae</taxon>
        <taxon>Trypanosoma</taxon>
        <taxon>Nannomonas</taxon>
    </lineage>
</organism>
<dbReference type="OMA" id="LHESCAD"/>
<feature type="region of interest" description="Disordered" evidence="1">
    <location>
        <begin position="196"/>
        <end position="219"/>
    </location>
</feature>
<dbReference type="AlphaFoldDB" id="F9WF25"/>
<accession>F9WF25</accession>
<proteinExistence type="predicted"/>
<evidence type="ECO:0000256" key="1">
    <source>
        <dbReference type="SAM" id="MobiDB-lite"/>
    </source>
</evidence>
<protein>
    <submittedName>
        <fullName evidence="2">WGS project CAEQ00000000 data, annotated contig 342</fullName>
    </submittedName>
</protein>